<evidence type="ECO:0000256" key="8">
    <source>
        <dbReference type="ARBA" id="ARBA00022884"/>
    </source>
</evidence>
<dbReference type="GO" id="GO:0003723">
    <property type="term" value="F:RNA binding"/>
    <property type="evidence" value="ECO:0007669"/>
    <property type="project" value="UniProtKB-UniRule"/>
</dbReference>
<dbReference type="Pfam" id="PF00642">
    <property type="entry name" value="zf-CCCH"/>
    <property type="match status" value="1"/>
</dbReference>
<feature type="domain" description="C3H1-type" evidence="13">
    <location>
        <begin position="82"/>
        <end position="109"/>
    </location>
</feature>
<comment type="function">
    <text evidence="11">Component of the cleavage factor I (CF I) involved in pre-mRNA 3'-end processing.</text>
</comment>
<dbReference type="RefSeq" id="XP_046061590.1">
    <property type="nucleotide sequence ID" value="XM_046204431.1"/>
</dbReference>
<dbReference type="OrthoDB" id="1914176at2759"/>
<dbReference type="InterPro" id="IPR045348">
    <property type="entry name" value="CPSF4/Yth1"/>
</dbReference>
<feature type="domain" description="C3H1-type" evidence="13">
    <location>
        <begin position="52"/>
        <end position="80"/>
    </location>
</feature>
<reference evidence="14" key="1">
    <citation type="journal article" date="2021" name="Open Biol.">
        <title>Shared evolutionary footprints suggest mitochondrial oxidative damage underlies multiple complex I losses in fungi.</title>
        <authorList>
            <person name="Schikora-Tamarit M.A."/>
            <person name="Marcet-Houben M."/>
            <person name="Nosek J."/>
            <person name="Gabaldon T."/>
        </authorList>
    </citation>
    <scope>NUCLEOTIDE SEQUENCE</scope>
    <source>
        <strain evidence="14">CBS6075</strain>
    </source>
</reference>
<feature type="zinc finger region" description="C3H1-type" evidence="10">
    <location>
        <begin position="110"/>
        <end position="138"/>
    </location>
</feature>
<keyword evidence="15" id="KW-1185">Reference proteome</keyword>
<feature type="region of interest" description="Disordered" evidence="12">
    <location>
        <begin position="214"/>
        <end position="234"/>
    </location>
</feature>
<evidence type="ECO:0000256" key="4">
    <source>
        <dbReference type="ARBA" id="ARBA00022723"/>
    </source>
</evidence>
<evidence type="ECO:0000256" key="11">
    <source>
        <dbReference type="RuleBase" id="RU369008"/>
    </source>
</evidence>
<dbReference type="InterPro" id="IPR036855">
    <property type="entry name" value="Znf_CCCH_sf"/>
</dbReference>
<evidence type="ECO:0000256" key="6">
    <source>
        <dbReference type="ARBA" id="ARBA00022771"/>
    </source>
</evidence>
<gene>
    <name evidence="14" type="ORF">OGAPHI_003455</name>
</gene>
<keyword evidence="4 10" id="KW-0479">Metal-binding</keyword>
<comment type="caution">
    <text evidence="14">The sequence shown here is derived from an EMBL/GenBank/DDBJ whole genome shotgun (WGS) entry which is preliminary data.</text>
</comment>
<evidence type="ECO:0000256" key="9">
    <source>
        <dbReference type="ARBA" id="ARBA00023242"/>
    </source>
</evidence>
<evidence type="ECO:0000259" key="13">
    <source>
        <dbReference type="PROSITE" id="PS50103"/>
    </source>
</evidence>
<feature type="zinc finger region" description="C3H1-type" evidence="10">
    <location>
        <begin position="82"/>
        <end position="109"/>
    </location>
</feature>
<dbReference type="PANTHER" id="PTHR23102">
    <property type="entry name" value="CLEAVAGE AND POLYADENYLATION SPECIFICITY FACTOR SUBUNIT 4-RELATED"/>
    <property type="match status" value="1"/>
</dbReference>
<feature type="zinc finger region" description="C3H1-type" evidence="10">
    <location>
        <begin position="52"/>
        <end position="80"/>
    </location>
</feature>
<dbReference type="Pfam" id="PF14608">
    <property type="entry name" value="zf-CCCH_2"/>
    <property type="match status" value="4"/>
</dbReference>
<keyword evidence="9 11" id="KW-0539">Nucleus</keyword>
<organism evidence="14 15">
    <name type="scientific">Ogataea philodendri</name>
    <dbReference type="NCBI Taxonomy" id="1378263"/>
    <lineage>
        <taxon>Eukaryota</taxon>
        <taxon>Fungi</taxon>
        <taxon>Dikarya</taxon>
        <taxon>Ascomycota</taxon>
        <taxon>Saccharomycotina</taxon>
        <taxon>Pichiomycetes</taxon>
        <taxon>Pichiales</taxon>
        <taxon>Pichiaceae</taxon>
        <taxon>Ogataea</taxon>
    </lineage>
</organism>
<keyword evidence="8 11" id="KW-0694">RNA-binding</keyword>
<dbReference type="GO" id="GO:0008270">
    <property type="term" value="F:zinc ion binding"/>
    <property type="evidence" value="ECO:0007669"/>
    <property type="project" value="UniProtKB-KW"/>
</dbReference>
<protein>
    <recommendedName>
        <fullName evidence="11">mRNA 3'-end-processing protein</fullName>
    </recommendedName>
</protein>
<dbReference type="Gene3D" id="6.10.250.3220">
    <property type="match status" value="1"/>
</dbReference>
<feature type="zinc finger region" description="C3H1-type" evidence="10">
    <location>
        <begin position="165"/>
        <end position="191"/>
    </location>
</feature>
<dbReference type="InterPro" id="IPR000571">
    <property type="entry name" value="Znf_CCCH"/>
</dbReference>
<dbReference type="GeneID" id="70235420"/>
<dbReference type="AlphaFoldDB" id="A0A9P8P7M5"/>
<evidence type="ECO:0000256" key="2">
    <source>
        <dbReference type="ARBA" id="ARBA00008907"/>
    </source>
</evidence>
<dbReference type="PROSITE" id="PS50103">
    <property type="entry name" value="ZF_C3H1"/>
    <property type="match status" value="5"/>
</dbReference>
<evidence type="ECO:0000256" key="10">
    <source>
        <dbReference type="PROSITE-ProRule" id="PRU00723"/>
    </source>
</evidence>
<feature type="domain" description="C3H1-type" evidence="13">
    <location>
        <begin position="139"/>
        <end position="164"/>
    </location>
</feature>
<dbReference type="Proteomes" id="UP000769157">
    <property type="component" value="Unassembled WGS sequence"/>
</dbReference>
<comment type="similarity">
    <text evidence="2 11">Belongs to the CPSF4/YTH1 family.</text>
</comment>
<evidence type="ECO:0000256" key="1">
    <source>
        <dbReference type="ARBA" id="ARBA00004123"/>
    </source>
</evidence>
<evidence type="ECO:0000313" key="15">
    <source>
        <dbReference type="Proteomes" id="UP000769157"/>
    </source>
</evidence>
<sequence length="234" mass="26844">MSASQNPSMPLAPPMMPPMGLMPAMGMFNVGSDKAVFKFEPYLRRQYGFGLNPDRPICEYWLQSGKCPNGNDCENKHPSKIFNNKIVCKYWLRGLCKMGDDCDFLHEYNLQRMPECAYYSQNGVCTQAPECIYLHVDPQSKIAECFNYSNLGYCPDGPKCQRRHVRKVMCPLYLTGFCPKGPECELSHPKFNPAMIQGRFKIRTDEQIIAGRKAKLEQQQREAEKTDTNDEMKL</sequence>
<accession>A0A9P8P7M5</accession>
<name>A0A9P8P7M5_9ASCO</name>
<dbReference type="PANTHER" id="PTHR23102:SF24">
    <property type="entry name" value="CLEAVAGE AND POLYADENYLATION SPECIFICITY FACTOR SUBUNIT 4"/>
    <property type="match status" value="1"/>
</dbReference>
<evidence type="ECO:0000256" key="7">
    <source>
        <dbReference type="ARBA" id="ARBA00022833"/>
    </source>
</evidence>
<dbReference type="Gene3D" id="4.10.1000.10">
    <property type="entry name" value="Zinc finger, CCCH-type"/>
    <property type="match status" value="1"/>
</dbReference>
<keyword evidence="6 10" id="KW-0863">Zinc-finger</keyword>
<dbReference type="SMART" id="SM00356">
    <property type="entry name" value="ZnF_C3H1"/>
    <property type="match status" value="5"/>
</dbReference>
<evidence type="ECO:0000313" key="14">
    <source>
        <dbReference type="EMBL" id="KAH3666459.1"/>
    </source>
</evidence>
<dbReference type="FunFam" id="4.10.1000.10:FF:000012">
    <property type="entry name" value="cleavage and polyadenylation specificity factor subunit 4"/>
    <property type="match status" value="1"/>
</dbReference>
<feature type="domain" description="C3H1-type" evidence="13">
    <location>
        <begin position="165"/>
        <end position="191"/>
    </location>
</feature>
<feature type="zinc finger region" description="C3H1-type" evidence="10">
    <location>
        <begin position="139"/>
        <end position="164"/>
    </location>
</feature>
<feature type="domain" description="C3H1-type" evidence="13">
    <location>
        <begin position="110"/>
        <end position="138"/>
    </location>
</feature>
<keyword evidence="7 10" id="KW-0862">Zinc</keyword>
<dbReference type="SUPFAM" id="SSF90229">
    <property type="entry name" value="CCCH zinc finger"/>
    <property type="match status" value="3"/>
</dbReference>
<evidence type="ECO:0000256" key="3">
    <source>
        <dbReference type="ARBA" id="ARBA00022664"/>
    </source>
</evidence>
<evidence type="ECO:0000256" key="5">
    <source>
        <dbReference type="ARBA" id="ARBA00022737"/>
    </source>
</evidence>
<keyword evidence="5 11" id="KW-0677">Repeat</keyword>
<comment type="subcellular location">
    <subcellularLocation>
        <location evidence="1 11">Nucleus</location>
    </subcellularLocation>
</comment>
<dbReference type="GO" id="GO:0031124">
    <property type="term" value="P:mRNA 3'-end processing"/>
    <property type="evidence" value="ECO:0007669"/>
    <property type="project" value="UniProtKB-UniRule"/>
</dbReference>
<reference evidence="14" key="2">
    <citation type="submission" date="2021-01" db="EMBL/GenBank/DDBJ databases">
        <authorList>
            <person name="Schikora-Tamarit M.A."/>
        </authorList>
    </citation>
    <scope>NUCLEOTIDE SEQUENCE</scope>
    <source>
        <strain evidence="14">CBS6075</strain>
    </source>
</reference>
<evidence type="ECO:0000256" key="12">
    <source>
        <dbReference type="SAM" id="MobiDB-lite"/>
    </source>
</evidence>
<dbReference type="EMBL" id="JAEUBE010000255">
    <property type="protein sequence ID" value="KAH3666459.1"/>
    <property type="molecule type" value="Genomic_DNA"/>
</dbReference>
<proteinExistence type="inferred from homology"/>
<keyword evidence="3 11" id="KW-0507">mRNA processing</keyword>
<dbReference type="GO" id="GO:0005634">
    <property type="term" value="C:nucleus"/>
    <property type="evidence" value="ECO:0007669"/>
    <property type="project" value="UniProtKB-SubCell"/>
</dbReference>